<dbReference type="AlphaFoldDB" id="A0A061J2L7"/>
<dbReference type="EMBL" id="AUPL01003162">
    <property type="protein sequence ID" value="ESL09124.1"/>
    <property type="molecule type" value="Genomic_DNA"/>
</dbReference>
<keyword evidence="2" id="KW-1185">Reference proteome</keyword>
<evidence type="ECO:0008006" key="3">
    <source>
        <dbReference type="Google" id="ProtNLM"/>
    </source>
</evidence>
<proteinExistence type="predicted"/>
<dbReference type="OrthoDB" id="271800at2759"/>
<accession>A0A061J2L7</accession>
<comment type="caution">
    <text evidence="1">The sequence shown here is derived from an EMBL/GenBank/DDBJ whole genome shotgun (WGS) entry which is preliminary data.</text>
</comment>
<dbReference type="InterPro" id="IPR011333">
    <property type="entry name" value="SKP1/BTB/POZ_sf"/>
</dbReference>
<evidence type="ECO:0000313" key="1">
    <source>
        <dbReference type="EMBL" id="ESL09124.1"/>
    </source>
</evidence>
<protein>
    <recommendedName>
        <fullName evidence="3">SKP1 component POZ domain-containing protein</fullName>
    </recommendedName>
</protein>
<dbReference type="Proteomes" id="UP000031737">
    <property type="component" value="Unassembled WGS sequence"/>
</dbReference>
<dbReference type="GO" id="GO:0006511">
    <property type="term" value="P:ubiquitin-dependent protein catabolic process"/>
    <property type="evidence" value="ECO:0007669"/>
    <property type="project" value="InterPro"/>
</dbReference>
<sequence>MPNGMPACDVVLRSQDGVSFTIPAVVAWEQIGLLQALAGLDEGGNAEMPPVELDYTELVVKFVVEYLQKPEKRSVKIPRPLSASLINFAAAWEMDLVREIEQHKLLIQVLECCSYLRIEGLHDLLAAFVADRIQEISRSAPSIMEGAERLRQYLQLENEWTPEEMVCLEEEMQCAAKADPGAY</sequence>
<dbReference type="Gene3D" id="3.30.710.10">
    <property type="entry name" value="Potassium Channel Kv1.1, Chain A"/>
    <property type="match status" value="1"/>
</dbReference>
<gene>
    <name evidence="1" type="ORF">TRSC58_03162</name>
</gene>
<dbReference type="InterPro" id="IPR036296">
    <property type="entry name" value="SKP1-like_dim_sf"/>
</dbReference>
<name>A0A061J2L7_TRYRA</name>
<reference evidence="1 2" key="1">
    <citation type="submission" date="2013-07" db="EMBL/GenBank/DDBJ databases">
        <authorList>
            <person name="Stoco P.H."/>
            <person name="Wagner G."/>
            <person name="Gerber A."/>
            <person name="Zaha A."/>
            <person name="Thompson C."/>
            <person name="Bartholomeu D.C."/>
            <person name="Luckemeyer D.D."/>
            <person name="Bahia D."/>
            <person name="Loreto E."/>
            <person name="Prestes E.B."/>
            <person name="Lima F.M."/>
            <person name="Rodrigues-Luiz G."/>
            <person name="Vallejo G.A."/>
            <person name="Filho J.F."/>
            <person name="Monteiro K.M."/>
            <person name="Tyler K.M."/>
            <person name="de Almeida L.G."/>
            <person name="Ortiz M.F."/>
            <person name="Siervo M.A."/>
            <person name="de Moraes M.H."/>
            <person name="Cunha O.L."/>
            <person name="Mendonca-Neto R."/>
            <person name="Silva R."/>
            <person name="Teixeira S.M."/>
            <person name="Murta S.M."/>
            <person name="Sincero T.C."/>
            <person name="Mendes T.A."/>
            <person name="Urmenyi T.P."/>
            <person name="Silva V.G."/>
            <person name="da Rocha W.D."/>
            <person name="Andersson B."/>
            <person name="Romanha A.J."/>
            <person name="Steindel M."/>
            <person name="de Vasconcelos A.T."/>
            <person name="Grisard E.C."/>
        </authorList>
    </citation>
    <scope>NUCLEOTIDE SEQUENCE [LARGE SCALE GENOMIC DNA]</scope>
    <source>
        <strain evidence="1 2">SC58</strain>
    </source>
</reference>
<dbReference type="VEuPathDB" id="TriTrypDB:TRSC58_03162"/>
<organism evidence="1 2">
    <name type="scientific">Trypanosoma rangeli SC58</name>
    <dbReference type="NCBI Taxonomy" id="429131"/>
    <lineage>
        <taxon>Eukaryota</taxon>
        <taxon>Discoba</taxon>
        <taxon>Euglenozoa</taxon>
        <taxon>Kinetoplastea</taxon>
        <taxon>Metakinetoplastina</taxon>
        <taxon>Trypanosomatida</taxon>
        <taxon>Trypanosomatidae</taxon>
        <taxon>Trypanosoma</taxon>
        <taxon>Herpetosoma</taxon>
    </lineage>
</organism>
<evidence type="ECO:0000313" key="2">
    <source>
        <dbReference type="Proteomes" id="UP000031737"/>
    </source>
</evidence>
<dbReference type="SUPFAM" id="SSF81382">
    <property type="entry name" value="Skp1 dimerisation domain-like"/>
    <property type="match status" value="1"/>
</dbReference>